<dbReference type="SUPFAM" id="SSF49785">
    <property type="entry name" value="Galactose-binding domain-like"/>
    <property type="match status" value="1"/>
</dbReference>
<evidence type="ECO:0000313" key="6">
    <source>
        <dbReference type="EMBL" id="CED92386.1"/>
    </source>
</evidence>
<dbReference type="EC" id="3.2.1.25" evidence="2"/>
<feature type="domain" description="Beta-mannosidase-like galactose-binding" evidence="5">
    <location>
        <begin position="28"/>
        <end position="184"/>
    </location>
</feature>
<dbReference type="Gene3D" id="3.20.20.80">
    <property type="entry name" value="Glycosidases"/>
    <property type="match status" value="1"/>
</dbReference>
<dbReference type="FunFam" id="3.20.20.80:FF:000050">
    <property type="entry name" value="Beta-mannosidase B"/>
    <property type="match status" value="1"/>
</dbReference>
<organism evidence="6">
    <name type="scientific">Actinomyces succiniciruminis</name>
    <dbReference type="NCBI Taxonomy" id="1522002"/>
    <lineage>
        <taxon>Bacteria</taxon>
        <taxon>Bacillati</taxon>
        <taxon>Actinomycetota</taxon>
        <taxon>Actinomycetes</taxon>
        <taxon>Actinomycetales</taxon>
        <taxon>Actinomycetaceae</taxon>
        <taxon>Actinomyces</taxon>
    </lineage>
</organism>
<dbReference type="GO" id="GO:0005975">
    <property type="term" value="P:carbohydrate metabolic process"/>
    <property type="evidence" value="ECO:0007669"/>
    <property type="project" value="UniProtKB-ARBA"/>
</dbReference>
<evidence type="ECO:0000256" key="4">
    <source>
        <dbReference type="ARBA" id="ARBA00023295"/>
    </source>
</evidence>
<dbReference type="InterPro" id="IPR017853">
    <property type="entry name" value="GH"/>
</dbReference>
<evidence type="ECO:0000259" key="5">
    <source>
        <dbReference type="Pfam" id="PF22666"/>
    </source>
</evidence>
<dbReference type="SUPFAM" id="SSF49303">
    <property type="entry name" value="beta-Galactosidase/glucuronidase domain"/>
    <property type="match status" value="1"/>
</dbReference>
<keyword evidence="3" id="KW-0378">Hydrolase</keyword>
<dbReference type="InterPro" id="IPR054593">
    <property type="entry name" value="Beta-mannosidase-like_N2"/>
</dbReference>
<proteinExistence type="predicted"/>
<dbReference type="Gene3D" id="2.60.40.10">
    <property type="entry name" value="Immunoglobulins"/>
    <property type="match status" value="1"/>
</dbReference>
<dbReference type="Gene3D" id="2.60.120.260">
    <property type="entry name" value="Galactose-binding domain-like"/>
    <property type="match status" value="1"/>
</dbReference>
<evidence type="ECO:0000256" key="3">
    <source>
        <dbReference type="ARBA" id="ARBA00022801"/>
    </source>
</evidence>
<name>A0A1L7RK42_9ACTO</name>
<dbReference type="InterPro" id="IPR008979">
    <property type="entry name" value="Galactose-bd-like_sf"/>
</dbReference>
<dbReference type="Pfam" id="PF22666">
    <property type="entry name" value="Glyco_hydro_2_N2"/>
    <property type="match status" value="1"/>
</dbReference>
<gene>
    <name evidence="6" type="ORF">AAM4_2554</name>
</gene>
<dbReference type="GO" id="GO:0006516">
    <property type="term" value="P:glycoprotein catabolic process"/>
    <property type="evidence" value="ECO:0007669"/>
    <property type="project" value="TreeGrafter"/>
</dbReference>
<comment type="catalytic activity">
    <reaction evidence="1">
        <text>Hydrolysis of terminal, non-reducing beta-D-mannose residues in beta-D-mannosides.</text>
        <dbReference type="EC" id="3.2.1.25"/>
    </reaction>
</comment>
<dbReference type="InterPro" id="IPR036156">
    <property type="entry name" value="Beta-gal/glucu_dom_sf"/>
</dbReference>
<dbReference type="SUPFAM" id="SSF51445">
    <property type="entry name" value="(Trans)glycosidases"/>
    <property type="match status" value="1"/>
</dbReference>
<evidence type="ECO:0000256" key="1">
    <source>
        <dbReference type="ARBA" id="ARBA00000829"/>
    </source>
</evidence>
<sequence>MITTTTLNSGWRLSHLAGAVPEEPRIPETVPATVPGCVHTDLLDAGLIPDPLDADNEERLAWMWRCDWRYELRFEAAPAAPGEHVELVFEGLDTIATVTLNGVELGRTDNQFRQYRFDVGHLLQAGENRLVVDFTSALNVAEERERLHGEYPFVNAHPFPMVRKSACSFGWDWGPVTITAGIWQPVRLERWCGTRVRGVRLGVDLEGSVGVARLVAEVERDPDAPAASLAYAVAGTTVEAMAEAPGISEVVLEARVADADVWWPRGYGDQPLYESTLHLDGEPVWSRRVGFRHMEVDLTPDEIGTPLRLKVNGELVLAKGVNWIPDDVFPTRITRARYRRALADAVEANCNTVRVWGGGIYESEDFYDAADEFGLLVWQDFMFACAAYSEDAWLRDNVIAEARQAVARLGGRACLALWCGSNENETAFQDWGWKERLRGRAWGQGYYREILPAIVAELDPSTPYIPSSPFSPDPEAEANNRTDGDTHVWDVWNELDYLHYADQTPRFASEFGFGGPMAYSTLTAAVHDEPLDVSGAQLAVHQKAEDGFTKLRRGLEAHFPEPVDFRHWHWATQLNQARALDFGVRHFRSLQPHCTGSLIWQLNDCWPVISWAVVDSAGVRKPAWYALRHAQQDRMLCLEPAEGGRVRLAAVNDLAEPWVAHVRIGYGTRYGLEVAWEERRIEVAPRAAAAVELALPEDPDGFLMAEADDARRVVWFVSTDREAGLPEFDADVKVARIAGGYRVDVTARVLLRDVAVTADAERPGAVVDDMLTTLLPGEQASFTVLTDGEPTDPQVLATWPVLRSANHLAG</sequence>
<dbReference type="PANTHER" id="PTHR43730">
    <property type="entry name" value="BETA-MANNOSIDASE"/>
    <property type="match status" value="1"/>
</dbReference>
<evidence type="ECO:0000256" key="2">
    <source>
        <dbReference type="ARBA" id="ARBA00012754"/>
    </source>
</evidence>
<dbReference type="EMBL" id="LK995540">
    <property type="protein sequence ID" value="CED92386.1"/>
    <property type="molecule type" value="Genomic_DNA"/>
</dbReference>
<protein>
    <recommendedName>
        <fullName evidence="2">beta-mannosidase</fullName>
        <ecNumber evidence="2">3.2.1.25</ecNumber>
    </recommendedName>
</protein>
<dbReference type="AlphaFoldDB" id="A0A1L7RK42"/>
<keyword evidence="4" id="KW-0326">Glycosidase</keyword>
<dbReference type="PANTHER" id="PTHR43730:SF1">
    <property type="entry name" value="BETA-MANNOSIDASE"/>
    <property type="match status" value="1"/>
</dbReference>
<dbReference type="InterPro" id="IPR050887">
    <property type="entry name" value="Beta-mannosidase_GH2"/>
</dbReference>
<accession>A0A1L7RK42</accession>
<dbReference type="GO" id="GO:0004567">
    <property type="term" value="F:beta-mannosidase activity"/>
    <property type="evidence" value="ECO:0007669"/>
    <property type="project" value="UniProtKB-EC"/>
</dbReference>
<dbReference type="RefSeq" id="WP_210581818.1">
    <property type="nucleotide sequence ID" value="NZ_LK995540.1"/>
</dbReference>
<reference evidence="6" key="1">
    <citation type="submission" date="2014-07" db="EMBL/GenBank/DDBJ databases">
        <authorList>
            <person name="Zhang J.E."/>
            <person name="Yang H."/>
            <person name="Guo J."/>
            <person name="Deng Z."/>
            <person name="Luo H."/>
            <person name="Luo M."/>
            <person name="Zhao B."/>
        </authorList>
    </citation>
    <scope>NUCLEOTIDE SEQUENCE</scope>
    <source>
        <strain evidence="6">AM4</strain>
    </source>
</reference>
<dbReference type="InterPro" id="IPR013783">
    <property type="entry name" value="Ig-like_fold"/>
</dbReference>